<gene>
    <name evidence="3" type="ORF">UPYG_G00083260</name>
</gene>
<reference evidence="3 4" key="1">
    <citation type="submission" date="2024-06" db="EMBL/GenBank/DDBJ databases">
        <authorList>
            <person name="Pan Q."/>
            <person name="Wen M."/>
            <person name="Jouanno E."/>
            <person name="Zahm M."/>
            <person name="Klopp C."/>
            <person name="Cabau C."/>
            <person name="Louis A."/>
            <person name="Berthelot C."/>
            <person name="Parey E."/>
            <person name="Roest Crollius H."/>
            <person name="Montfort J."/>
            <person name="Robinson-Rechavi M."/>
            <person name="Bouchez O."/>
            <person name="Lampietro C."/>
            <person name="Lopez Roques C."/>
            <person name="Donnadieu C."/>
            <person name="Postlethwait J."/>
            <person name="Bobe J."/>
            <person name="Verreycken H."/>
            <person name="Guiguen Y."/>
        </authorList>
    </citation>
    <scope>NUCLEOTIDE SEQUENCE [LARGE SCALE GENOMIC DNA]</scope>
    <source>
        <strain evidence="3">Up_M1</strain>
        <tissue evidence="3">Testis</tissue>
    </source>
</reference>
<dbReference type="AlphaFoldDB" id="A0ABD0Y1J3"/>
<accession>A0ABD0Y1J3</accession>
<proteinExistence type="predicted"/>
<keyword evidence="4" id="KW-1185">Reference proteome</keyword>
<feature type="region of interest" description="Disordered" evidence="1">
    <location>
        <begin position="85"/>
        <end position="108"/>
    </location>
</feature>
<name>A0ABD0Y1J3_UMBPY</name>
<keyword evidence="2" id="KW-0812">Transmembrane</keyword>
<sequence>MEATFTVKSVNKTHTGNYSCVLDLQSKPLMNTTRTLCGNNEEFLQVNETSLMWMSWTGFLISSLILGIWLLIRKQGAVQSCSGRISPNDDVAMPEEGNTSNVDEQSSDEFSYDSVEDYGIVAYQDVGIDDTYHEIEEILSLTSTIPVTHSSRNVPLTGGGQVRRKGQS</sequence>
<comment type="caution">
    <text evidence="3">The sequence shown here is derived from an EMBL/GenBank/DDBJ whole genome shotgun (WGS) entry which is preliminary data.</text>
</comment>
<dbReference type="Proteomes" id="UP001557470">
    <property type="component" value="Unassembled WGS sequence"/>
</dbReference>
<evidence type="ECO:0000313" key="3">
    <source>
        <dbReference type="EMBL" id="KAL1007191.1"/>
    </source>
</evidence>
<dbReference type="EMBL" id="JAGEUA010000002">
    <property type="protein sequence ID" value="KAL1007191.1"/>
    <property type="molecule type" value="Genomic_DNA"/>
</dbReference>
<organism evidence="3 4">
    <name type="scientific">Umbra pygmaea</name>
    <name type="common">Eastern mudminnow</name>
    <dbReference type="NCBI Taxonomy" id="75934"/>
    <lineage>
        <taxon>Eukaryota</taxon>
        <taxon>Metazoa</taxon>
        <taxon>Chordata</taxon>
        <taxon>Craniata</taxon>
        <taxon>Vertebrata</taxon>
        <taxon>Euteleostomi</taxon>
        <taxon>Actinopterygii</taxon>
        <taxon>Neopterygii</taxon>
        <taxon>Teleostei</taxon>
        <taxon>Protacanthopterygii</taxon>
        <taxon>Esociformes</taxon>
        <taxon>Umbridae</taxon>
        <taxon>Umbra</taxon>
    </lineage>
</organism>
<evidence type="ECO:0000256" key="2">
    <source>
        <dbReference type="SAM" id="Phobius"/>
    </source>
</evidence>
<keyword evidence="2" id="KW-1133">Transmembrane helix</keyword>
<keyword evidence="2" id="KW-0472">Membrane</keyword>
<feature type="transmembrane region" description="Helical" evidence="2">
    <location>
        <begin position="53"/>
        <end position="72"/>
    </location>
</feature>
<evidence type="ECO:0000256" key="1">
    <source>
        <dbReference type="SAM" id="MobiDB-lite"/>
    </source>
</evidence>
<protein>
    <submittedName>
        <fullName evidence="3">Uncharacterized protein</fullName>
    </submittedName>
</protein>
<evidence type="ECO:0000313" key="4">
    <source>
        <dbReference type="Proteomes" id="UP001557470"/>
    </source>
</evidence>